<evidence type="ECO:0000313" key="2">
    <source>
        <dbReference type="Proteomes" id="UP000005990"/>
    </source>
</evidence>
<dbReference type="eggNOG" id="COG0726">
    <property type="taxonomic scope" value="Bacteria"/>
</dbReference>
<dbReference type="InterPro" id="IPR011330">
    <property type="entry name" value="Glyco_hydro/deAcase_b/a-brl"/>
</dbReference>
<evidence type="ECO:0000313" key="1">
    <source>
        <dbReference type="EMBL" id="EFR31499.1"/>
    </source>
</evidence>
<dbReference type="RefSeq" id="WP_006418033.1">
    <property type="nucleotide sequence ID" value="NZ_AENN01000011.1"/>
</dbReference>
<dbReference type="GO" id="GO:0005975">
    <property type="term" value="P:carbohydrate metabolic process"/>
    <property type="evidence" value="ECO:0007669"/>
    <property type="project" value="InterPro"/>
</dbReference>
<reference evidence="1 2" key="1">
    <citation type="submission" date="2010-10" db="EMBL/GenBank/DDBJ databases">
        <authorList>
            <person name="Durkin A.S."/>
            <person name="Madupu R."/>
            <person name="Torralba M."/>
            <person name="Gillis M."/>
            <person name="Methe B."/>
            <person name="Sutton G."/>
            <person name="Nelson K.E."/>
        </authorList>
    </citation>
    <scope>NUCLEOTIDE SEQUENCE [LARGE SCALE GENOMIC DNA]</scope>
    <source>
        <strain evidence="1 2">ACS-139-V-Col8</strain>
    </source>
</reference>
<dbReference type="Proteomes" id="UP000005990">
    <property type="component" value="Unassembled WGS sequence"/>
</dbReference>
<dbReference type="Gene3D" id="3.20.20.370">
    <property type="entry name" value="Glycoside hydrolase/deacetylase"/>
    <property type="match status" value="1"/>
</dbReference>
<accession>E4KNF1</accession>
<dbReference type="EMBL" id="AENN01000011">
    <property type="protein sequence ID" value="EFR31499.1"/>
    <property type="molecule type" value="Genomic_DNA"/>
</dbReference>
<proteinExistence type="predicted"/>
<protein>
    <recommendedName>
        <fullName evidence="3">NodB homology domain-containing protein</fullName>
    </recommendedName>
</protein>
<name>E4KNF1_9LACT</name>
<gene>
    <name evidence="1" type="ORF">HMPREF9257_0313</name>
</gene>
<keyword evidence="2" id="KW-1185">Reference proteome</keyword>
<sequence length="76" mass="8870">MTWSYGYDWMEDYQDATALAQISVENDYLRNGANILMHDRVWTYGALGQMIDGLRENGYHIVDPKIIKARNNIIME</sequence>
<comment type="caution">
    <text evidence="1">The sequence shown here is derived from an EMBL/GenBank/DDBJ whole genome shotgun (WGS) entry which is preliminary data.</text>
</comment>
<dbReference type="SUPFAM" id="SSF88713">
    <property type="entry name" value="Glycoside hydrolase/deacetylase"/>
    <property type="match status" value="1"/>
</dbReference>
<dbReference type="STRING" id="908337.HMPREF9257_0313"/>
<organism evidence="1 2">
    <name type="scientific">Eremococcus coleocola ACS-139-V-Col8</name>
    <dbReference type="NCBI Taxonomy" id="908337"/>
    <lineage>
        <taxon>Bacteria</taxon>
        <taxon>Bacillati</taxon>
        <taxon>Bacillota</taxon>
        <taxon>Bacilli</taxon>
        <taxon>Lactobacillales</taxon>
        <taxon>Aerococcaceae</taxon>
        <taxon>Eremococcus</taxon>
    </lineage>
</organism>
<dbReference type="AlphaFoldDB" id="E4KNF1"/>
<evidence type="ECO:0008006" key="3">
    <source>
        <dbReference type="Google" id="ProtNLM"/>
    </source>
</evidence>